<sequence>MSTRQLFASHVEGFQKLNGRIDAADIFMRKIKAHALMRAEGQKDRIIFFDKKVMNGNVFSQDAAIFHFDVLIQKSFNFLLDNIPGQSVGGKRAGKHAAGSVFRLENSYTVSQQRKVMGSGDTRRAGTDYGHLLFLLFRNDGFIDPRLHPVRHKSFKGTNSDGLPSAHAQVAATFALTVADPGTHGWKRIGRADDPVSLLVITFLNHGNISPWFSIHGTGGLTGSSRQLLADKSITPLVGNVPFVFFAEILKSTENRIGCSLAETAHGCIFHCLCQLLQKNHVFRCTLAKRDVFKNFIHPLRSFTAGETFATGLVFKKIHKIFGNVHHAGVLVHNNHATRSHDGSDLCQAVVIDA</sequence>
<reference evidence="1" key="1">
    <citation type="journal article" date="2015" name="Proc. Natl. Acad. Sci. U.S.A.">
        <title>Networks of energetic and metabolic interactions define dynamics in microbial communities.</title>
        <authorList>
            <person name="Embree M."/>
            <person name="Liu J.K."/>
            <person name="Al-Bassam M.M."/>
            <person name="Zengler K."/>
        </authorList>
    </citation>
    <scope>NUCLEOTIDE SEQUENCE</scope>
</reference>
<evidence type="ECO:0000313" key="1">
    <source>
        <dbReference type="EMBL" id="KUG23941.1"/>
    </source>
</evidence>
<name>A0A0W8FSQ1_9ZZZZ</name>
<comment type="caution">
    <text evidence="1">The sequence shown here is derived from an EMBL/GenBank/DDBJ whole genome shotgun (WGS) entry which is preliminary data.</text>
</comment>
<dbReference type="EMBL" id="LNQE01000876">
    <property type="protein sequence ID" value="KUG23941.1"/>
    <property type="molecule type" value="Genomic_DNA"/>
</dbReference>
<proteinExistence type="predicted"/>
<gene>
    <name evidence="1" type="ORF">ASZ90_006239</name>
</gene>
<organism evidence="1">
    <name type="scientific">hydrocarbon metagenome</name>
    <dbReference type="NCBI Taxonomy" id="938273"/>
    <lineage>
        <taxon>unclassified sequences</taxon>
        <taxon>metagenomes</taxon>
        <taxon>ecological metagenomes</taxon>
    </lineage>
</organism>
<dbReference type="AlphaFoldDB" id="A0A0W8FSQ1"/>
<accession>A0A0W8FSQ1</accession>
<protein>
    <submittedName>
        <fullName evidence="1">Uncharacterized protein</fullName>
    </submittedName>
</protein>